<feature type="region of interest" description="Disordered" evidence="1">
    <location>
        <begin position="34"/>
        <end position="58"/>
    </location>
</feature>
<gene>
    <name evidence="2" type="ORF">OLC1_LOCUS8755</name>
</gene>
<dbReference type="AlphaFoldDB" id="A0AAV1CVS9"/>
<dbReference type="PANTHER" id="PTHR37263">
    <property type="entry name" value="EXPRESSED PROTEIN"/>
    <property type="match status" value="1"/>
</dbReference>
<protein>
    <submittedName>
        <fullName evidence="2">OLC1v1035257C1</fullName>
    </submittedName>
</protein>
<reference evidence="2" key="1">
    <citation type="submission" date="2023-03" db="EMBL/GenBank/DDBJ databases">
        <authorList>
            <person name="Julca I."/>
        </authorList>
    </citation>
    <scope>NUCLEOTIDE SEQUENCE</scope>
</reference>
<sequence>MHLWPSMKMRDSFKVDYLKQLEWSLRLLKLDKQRKQQEQQDSNTGSSSDPNDENGCQERLLSSDFENPSKAGGKFIAICREVFLIITCCYCCFGCGAFAEDEEN</sequence>
<evidence type="ECO:0000313" key="3">
    <source>
        <dbReference type="Proteomes" id="UP001161247"/>
    </source>
</evidence>
<keyword evidence="3" id="KW-1185">Reference proteome</keyword>
<name>A0AAV1CVS9_OLDCO</name>
<dbReference type="EMBL" id="OX459120">
    <property type="protein sequence ID" value="CAI9098582.1"/>
    <property type="molecule type" value="Genomic_DNA"/>
</dbReference>
<organism evidence="2 3">
    <name type="scientific">Oldenlandia corymbosa var. corymbosa</name>
    <dbReference type="NCBI Taxonomy" id="529605"/>
    <lineage>
        <taxon>Eukaryota</taxon>
        <taxon>Viridiplantae</taxon>
        <taxon>Streptophyta</taxon>
        <taxon>Embryophyta</taxon>
        <taxon>Tracheophyta</taxon>
        <taxon>Spermatophyta</taxon>
        <taxon>Magnoliopsida</taxon>
        <taxon>eudicotyledons</taxon>
        <taxon>Gunneridae</taxon>
        <taxon>Pentapetalae</taxon>
        <taxon>asterids</taxon>
        <taxon>lamiids</taxon>
        <taxon>Gentianales</taxon>
        <taxon>Rubiaceae</taxon>
        <taxon>Rubioideae</taxon>
        <taxon>Spermacoceae</taxon>
        <taxon>Hedyotis-Oldenlandia complex</taxon>
        <taxon>Oldenlandia</taxon>
    </lineage>
</organism>
<accession>A0AAV1CVS9</accession>
<dbReference type="PANTHER" id="PTHR37263:SF2">
    <property type="entry name" value="EXPRESSED PROTEIN"/>
    <property type="match status" value="1"/>
</dbReference>
<evidence type="ECO:0000256" key="1">
    <source>
        <dbReference type="SAM" id="MobiDB-lite"/>
    </source>
</evidence>
<evidence type="ECO:0000313" key="2">
    <source>
        <dbReference type="EMBL" id="CAI9098582.1"/>
    </source>
</evidence>
<proteinExistence type="predicted"/>
<dbReference type="Proteomes" id="UP001161247">
    <property type="component" value="Chromosome 3"/>
</dbReference>